<feature type="domain" description="Ricin B lectin" evidence="2">
    <location>
        <begin position="81"/>
        <end position="156"/>
    </location>
</feature>
<feature type="signal peptide" evidence="1">
    <location>
        <begin position="1"/>
        <end position="35"/>
    </location>
</feature>
<feature type="chain" id="PRO_5046477142" evidence="1">
    <location>
        <begin position="36"/>
        <end position="168"/>
    </location>
</feature>
<dbReference type="Gene3D" id="2.80.10.50">
    <property type="match status" value="3"/>
</dbReference>
<name>A0ABV7QP15_9PSEU</name>
<sequence length="168" mass="18350">MRSSVYSRRRRSITAAVVALLTLAGAITSTQSAQAAAPQILTFWNKCVDVRGGKTDDGTRIDEWTCNGTVSQEFTIVPLGNGYSLIKTYWGKCVDVRGGKTDDGTRIDEWTCNGTVSQEFTIVPLGNGYSLIKTYWGKCVDVRGGKSDDNTDIDEWTCNGTVSQEFAL</sequence>
<dbReference type="EMBL" id="JBHRWI010000033">
    <property type="protein sequence ID" value="MFC3514069.1"/>
    <property type="molecule type" value="Genomic_DNA"/>
</dbReference>
<gene>
    <name evidence="3" type="ORF">ACFORO_28150</name>
</gene>
<reference evidence="4" key="1">
    <citation type="journal article" date="2019" name="Int. J. Syst. Evol. Microbiol.">
        <title>The Global Catalogue of Microorganisms (GCM) 10K type strain sequencing project: providing services to taxonomists for standard genome sequencing and annotation.</title>
        <authorList>
            <consortium name="The Broad Institute Genomics Platform"/>
            <consortium name="The Broad Institute Genome Sequencing Center for Infectious Disease"/>
            <person name="Wu L."/>
            <person name="Ma J."/>
        </authorList>
    </citation>
    <scope>NUCLEOTIDE SEQUENCE [LARGE SCALE GENOMIC DNA]</scope>
    <source>
        <strain evidence="4">CGMCC 4.7682</strain>
    </source>
</reference>
<evidence type="ECO:0000313" key="4">
    <source>
        <dbReference type="Proteomes" id="UP001595764"/>
    </source>
</evidence>
<dbReference type="PROSITE" id="PS50231">
    <property type="entry name" value="RICIN_B_LECTIN"/>
    <property type="match status" value="1"/>
</dbReference>
<dbReference type="InterPro" id="IPR000772">
    <property type="entry name" value="Ricin_B_lectin"/>
</dbReference>
<evidence type="ECO:0000259" key="2">
    <source>
        <dbReference type="Pfam" id="PF14200"/>
    </source>
</evidence>
<dbReference type="Pfam" id="PF14200">
    <property type="entry name" value="RicinB_lectin_2"/>
    <property type="match status" value="1"/>
</dbReference>
<accession>A0ABV7QP15</accession>
<evidence type="ECO:0000256" key="1">
    <source>
        <dbReference type="SAM" id="SignalP"/>
    </source>
</evidence>
<evidence type="ECO:0000313" key="3">
    <source>
        <dbReference type="EMBL" id="MFC3514069.1"/>
    </source>
</evidence>
<proteinExistence type="predicted"/>
<organism evidence="3 4">
    <name type="scientific">Amycolatopsis halotolerans</name>
    <dbReference type="NCBI Taxonomy" id="330083"/>
    <lineage>
        <taxon>Bacteria</taxon>
        <taxon>Bacillati</taxon>
        <taxon>Actinomycetota</taxon>
        <taxon>Actinomycetes</taxon>
        <taxon>Pseudonocardiales</taxon>
        <taxon>Pseudonocardiaceae</taxon>
        <taxon>Amycolatopsis</taxon>
    </lineage>
</organism>
<dbReference type="RefSeq" id="WP_377873762.1">
    <property type="nucleotide sequence ID" value="NZ_JBHMAY010000059.1"/>
</dbReference>
<dbReference type="InterPro" id="IPR035992">
    <property type="entry name" value="Ricin_B-like_lectins"/>
</dbReference>
<dbReference type="Proteomes" id="UP001595764">
    <property type="component" value="Unassembled WGS sequence"/>
</dbReference>
<comment type="caution">
    <text evidence="3">The sequence shown here is derived from an EMBL/GenBank/DDBJ whole genome shotgun (WGS) entry which is preliminary data.</text>
</comment>
<protein>
    <submittedName>
        <fullName evidence="3">RICIN domain-containing protein</fullName>
    </submittedName>
</protein>
<keyword evidence="1" id="KW-0732">Signal</keyword>
<keyword evidence="4" id="KW-1185">Reference proteome</keyword>
<dbReference type="SUPFAM" id="SSF50370">
    <property type="entry name" value="Ricin B-like lectins"/>
    <property type="match status" value="1"/>
</dbReference>